<keyword evidence="3" id="KW-1185">Reference proteome</keyword>
<reference evidence="2 3" key="1">
    <citation type="submission" date="2019-04" db="EMBL/GenBank/DDBJ databases">
        <authorList>
            <person name="Li Y."/>
            <person name="Wang J."/>
        </authorList>
    </citation>
    <scope>NUCLEOTIDE SEQUENCE [LARGE SCALE GENOMIC DNA]</scope>
    <source>
        <strain evidence="2 3">DSM 14668</strain>
    </source>
</reference>
<dbReference type="InterPro" id="IPR050177">
    <property type="entry name" value="Lipid_A_modif_metabolic_enz"/>
</dbReference>
<dbReference type="PANTHER" id="PTHR43245">
    <property type="entry name" value="BIFUNCTIONAL POLYMYXIN RESISTANCE PROTEIN ARNA"/>
    <property type="match status" value="1"/>
</dbReference>
<dbReference type="Proteomes" id="UP000309215">
    <property type="component" value="Unassembled WGS sequence"/>
</dbReference>
<evidence type="ECO:0000313" key="2">
    <source>
        <dbReference type="EMBL" id="TKD01329.1"/>
    </source>
</evidence>
<accession>A0A4V5PMP0</accession>
<dbReference type="SUPFAM" id="SSF51735">
    <property type="entry name" value="NAD(P)-binding Rossmann-fold domains"/>
    <property type="match status" value="1"/>
</dbReference>
<dbReference type="Gene3D" id="3.40.50.720">
    <property type="entry name" value="NAD(P)-binding Rossmann-like Domain"/>
    <property type="match status" value="1"/>
</dbReference>
<dbReference type="EMBL" id="SSMQ01000040">
    <property type="protein sequence ID" value="TKD01329.1"/>
    <property type="molecule type" value="Genomic_DNA"/>
</dbReference>
<dbReference type="Pfam" id="PF01370">
    <property type="entry name" value="Epimerase"/>
    <property type="match status" value="1"/>
</dbReference>
<evidence type="ECO:0000259" key="1">
    <source>
        <dbReference type="Pfam" id="PF01370"/>
    </source>
</evidence>
<gene>
    <name evidence="2" type="ORF">E8A74_31270</name>
</gene>
<dbReference type="AlphaFoldDB" id="A0A4V5PMP0"/>
<comment type="caution">
    <text evidence="2">The sequence shown here is derived from an EMBL/GenBank/DDBJ whole genome shotgun (WGS) entry which is preliminary data.</text>
</comment>
<dbReference type="OrthoDB" id="9801773at2"/>
<evidence type="ECO:0000313" key="3">
    <source>
        <dbReference type="Proteomes" id="UP000309215"/>
    </source>
</evidence>
<name>A0A4V5PMP0_9BACT</name>
<organism evidence="2 3">
    <name type="scientific">Polyangium fumosum</name>
    <dbReference type="NCBI Taxonomy" id="889272"/>
    <lineage>
        <taxon>Bacteria</taxon>
        <taxon>Pseudomonadati</taxon>
        <taxon>Myxococcota</taxon>
        <taxon>Polyangia</taxon>
        <taxon>Polyangiales</taxon>
        <taxon>Polyangiaceae</taxon>
        <taxon>Polyangium</taxon>
    </lineage>
</organism>
<dbReference type="RefSeq" id="WP_136932775.1">
    <property type="nucleotide sequence ID" value="NZ_SSMQ01000040.1"/>
</dbReference>
<dbReference type="InterPro" id="IPR001509">
    <property type="entry name" value="Epimerase_deHydtase"/>
</dbReference>
<sequence>MHVLVIGGTRFVGPLLVHRLLAGGHQVTLFNRGTLPDPFGARIERLQGDRTTADLSRLMQNRHFDAAVDFAAYRWEDTRSAVEALGGRVGHYVFISTGQVYLVREGAPRPSREIDYDGPVMPRPTDEDELANWEYGTGKRDCEDALVEAFEKSRFPSTRVRIPIVNGERDHYRRLDRYLLRLVDGGPVIVPDGGTQPVRHVYAGEVARFLVEILGREPTFGKAYNVCQKETPSLLELLAMLQGMLGSRAKLAPVASADVLAAGLDLRAVSPFSSKWMSMLDPSKAEAELGFRHEPLATSLGKIVASFLAYGYATPPDGYEHRPREIELAERWLKERATVRPPPTMRFE</sequence>
<feature type="domain" description="NAD-dependent epimerase/dehydratase" evidence="1">
    <location>
        <begin position="3"/>
        <end position="227"/>
    </location>
</feature>
<dbReference type="InterPro" id="IPR036291">
    <property type="entry name" value="NAD(P)-bd_dom_sf"/>
</dbReference>
<proteinExistence type="predicted"/>
<protein>
    <submittedName>
        <fullName evidence="2">NAD-dependent epimerase/dehydratase family protein</fullName>
    </submittedName>
</protein>